<evidence type="ECO:0000256" key="5">
    <source>
        <dbReference type="PROSITE-ProRule" id="PRU00848"/>
    </source>
</evidence>
<dbReference type="EMBL" id="VXIV02002606">
    <property type="protein sequence ID" value="KAF6024204.1"/>
    <property type="molecule type" value="Genomic_DNA"/>
</dbReference>
<proteinExistence type="inferred from homology"/>
<dbReference type="GO" id="GO:2000632">
    <property type="term" value="P:negative regulation of pre-miRNA processing"/>
    <property type="evidence" value="ECO:0007669"/>
    <property type="project" value="TreeGrafter"/>
</dbReference>
<dbReference type="AlphaFoldDB" id="A0A7J7JF06"/>
<dbReference type="InterPro" id="IPR029063">
    <property type="entry name" value="SAM-dependent_MTases_sf"/>
</dbReference>
<dbReference type="InterPro" id="IPR024160">
    <property type="entry name" value="BIN3_SAM-bd_dom"/>
</dbReference>
<name>A0A7J7JF06_BUGNE</name>
<comment type="similarity">
    <text evidence="1 6">Belongs to the methyltransferase superfamily.</text>
</comment>
<evidence type="ECO:0000256" key="2">
    <source>
        <dbReference type="ARBA" id="ARBA00022603"/>
    </source>
</evidence>
<dbReference type="CDD" id="cd02440">
    <property type="entry name" value="AdoMet_MTases"/>
    <property type="match status" value="1"/>
</dbReference>
<dbReference type="OrthoDB" id="273070at2759"/>
<evidence type="ECO:0000313" key="8">
    <source>
        <dbReference type="EMBL" id="KAF6024204.1"/>
    </source>
</evidence>
<gene>
    <name evidence="8" type="ORF">EB796_017487</name>
</gene>
<evidence type="ECO:0000313" key="9">
    <source>
        <dbReference type="Proteomes" id="UP000593567"/>
    </source>
</evidence>
<dbReference type="Gene3D" id="3.40.50.150">
    <property type="entry name" value="Vaccinia Virus protein VP39"/>
    <property type="match status" value="1"/>
</dbReference>
<keyword evidence="3 6" id="KW-0808">Transferase</keyword>
<dbReference type="PANTHER" id="PTHR12315">
    <property type="entry name" value="BICOID-INTERACTING PROTEIN RELATED"/>
    <property type="match status" value="1"/>
</dbReference>
<keyword evidence="2 6" id="KW-0489">Methyltransferase</keyword>
<dbReference type="GO" id="GO:0008171">
    <property type="term" value="F:O-methyltransferase activity"/>
    <property type="evidence" value="ECO:0007669"/>
    <property type="project" value="UniProtKB-UniRule"/>
</dbReference>
<protein>
    <recommendedName>
        <fullName evidence="6">RNA methyltransferase</fullName>
        <ecNumber evidence="6">2.1.1.-</ecNumber>
    </recommendedName>
</protein>
<dbReference type="InterPro" id="IPR039772">
    <property type="entry name" value="Bin3-like"/>
</dbReference>
<dbReference type="GO" id="GO:0032259">
    <property type="term" value="P:methylation"/>
    <property type="evidence" value="ECO:0007669"/>
    <property type="project" value="UniProtKB-KW"/>
</dbReference>
<evidence type="ECO:0000256" key="6">
    <source>
        <dbReference type="RuleBase" id="RU367087"/>
    </source>
</evidence>
<dbReference type="SUPFAM" id="SSF53335">
    <property type="entry name" value="S-adenosyl-L-methionine-dependent methyltransferases"/>
    <property type="match status" value="1"/>
</dbReference>
<evidence type="ECO:0000259" key="7">
    <source>
        <dbReference type="PROSITE" id="PS51515"/>
    </source>
</evidence>
<reference evidence="8" key="1">
    <citation type="submission" date="2020-06" db="EMBL/GenBank/DDBJ databases">
        <title>Draft genome of Bugula neritina, a colonial animal packing powerful symbionts and potential medicines.</title>
        <authorList>
            <person name="Rayko M."/>
        </authorList>
    </citation>
    <scope>NUCLEOTIDE SEQUENCE [LARGE SCALE GENOMIC DNA]</scope>
    <source>
        <strain evidence="8">Kwan_BN1</strain>
    </source>
</reference>
<dbReference type="Proteomes" id="UP000593567">
    <property type="component" value="Unassembled WGS sequence"/>
</dbReference>
<dbReference type="GO" id="GO:0008173">
    <property type="term" value="F:RNA methyltransferase activity"/>
    <property type="evidence" value="ECO:0007669"/>
    <property type="project" value="UniProtKB-UniRule"/>
</dbReference>
<keyword evidence="9" id="KW-1185">Reference proteome</keyword>
<evidence type="ECO:0000256" key="3">
    <source>
        <dbReference type="ARBA" id="ARBA00022679"/>
    </source>
</evidence>
<organism evidence="8 9">
    <name type="scientific">Bugula neritina</name>
    <name type="common">Brown bryozoan</name>
    <name type="synonym">Sertularia neritina</name>
    <dbReference type="NCBI Taxonomy" id="10212"/>
    <lineage>
        <taxon>Eukaryota</taxon>
        <taxon>Metazoa</taxon>
        <taxon>Spiralia</taxon>
        <taxon>Lophotrochozoa</taxon>
        <taxon>Bryozoa</taxon>
        <taxon>Gymnolaemata</taxon>
        <taxon>Cheilostomatida</taxon>
        <taxon>Flustrina</taxon>
        <taxon>Buguloidea</taxon>
        <taxon>Bugulidae</taxon>
        <taxon>Bugula</taxon>
    </lineage>
</organism>
<evidence type="ECO:0000256" key="4">
    <source>
        <dbReference type="ARBA" id="ARBA00022691"/>
    </source>
</evidence>
<keyword evidence="4 5" id="KW-0949">S-adenosyl-L-methionine</keyword>
<sequence>MPKQEPGAAKFGNFPDYYKFNPPHERMRFVRNLSKIDLQSIVQHSSIKALDIGCNTGDLTINIWQWLSQIFAPVPVDIVGVDIDPELIKCASNKYHEQFKQVNFQRRDVMADSLPLVSGIETRYSVIFCFSVTLWIHINHGDEGLKEFLTMLANSCIYLILETQPWKCYRNAVRRAKRLHQPPFSHYDKLTNRENVTSFIDTFLVESCGMVKVRNLGCTQWNREIILYASTVVT</sequence>
<dbReference type="PROSITE" id="PS51515">
    <property type="entry name" value="BIN3_SAM"/>
    <property type="match status" value="1"/>
</dbReference>
<dbReference type="EC" id="2.1.1.-" evidence="6"/>
<dbReference type="Pfam" id="PF06859">
    <property type="entry name" value="Bin3"/>
    <property type="match status" value="1"/>
</dbReference>
<evidence type="ECO:0000256" key="1">
    <source>
        <dbReference type="ARBA" id="ARBA00008361"/>
    </source>
</evidence>
<dbReference type="InterPro" id="IPR010675">
    <property type="entry name" value="Bin3_C"/>
</dbReference>
<comment type="caution">
    <text evidence="8">The sequence shown here is derived from an EMBL/GenBank/DDBJ whole genome shotgun (WGS) entry which is preliminary data.</text>
</comment>
<dbReference type="PANTHER" id="PTHR12315:SF1">
    <property type="entry name" value="RNA 5'-MONOPHOSPHATE METHYLTRANSFERASE"/>
    <property type="match status" value="1"/>
</dbReference>
<feature type="domain" description="Bin3-type SAM" evidence="7">
    <location>
        <begin position="1"/>
        <end position="233"/>
    </location>
</feature>
<accession>A0A7J7JF06</accession>
<dbReference type="GO" id="GO:0005737">
    <property type="term" value="C:cytoplasm"/>
    <property type="evidence" value="ECO:0007669"/>
    <property type="project" value="TreeGrafter"/>
</dbReference>